<evidence type="ECO:0000313" key="1">
    <source>
        <dbReference type="EMBL" id="EPE04158.1"/>
    </source>
</evidence>
<gene>
    <name evidence="1" type="ORF">F503_04673</name>
</gene>
<keyword evidence="2" id="KW-1185">Reference proteome</keyword>
<dbReference type="Pfam" id="PF09797">
    <property type="entry name" value="NatB_MDM20"/>
    <property type="match status" value="2"/>
</dbReference>
<protein>
    <submittedName>
        <fullName evidence="1">N-acetyltransferase b complex non catalytic subunit</fullName>
    </submittedName>
</protein>
<dbReference type="OMA" id="RASDIWD"/>
<organism evidence="1 2">
    <name type="scientific">Ophiostoma piceae (strain UAMH 11346)</name>
    <name type="common">Sap stain fungus</name>
    <dbReference type="NCBI Taxonomy" id="1262450"/>
    <lineage>
        <taxon>Eukaryota</taxon>
        <taxon>Fungi</taxon>
        <taxon>Dikarya</taxon>
        <taxon>Ascomycota</taxon>
        <taxon>Pezizomycotina</taxon>
        <taxon>Sordariomycetes</taxon>
        <taxon>Sordariomycetidae</taxon>
        <taxon>Ophiostomatales</taxon>
        <taxon>Ophiostomataceae</taxon>
        <taxon>Ophiostoma</taxon>
    </lineage>
</organism>
<sequence length="989" mass="108027">MAYYNQRQGPVLKNGVDIQLQSAFQEQNWPVVIRLADKRAKLAHTPGAPPEISYYQVVKVCAETRLDGISDKASAAVAIDAWVRQSPTTTPKDLEGIDLLEWATAGVALDYSAGIGALRARWAKANPRNSKGGLACLQKCVLQWDLVNAQQIAAILEKAAQAGDRRFFFWNILLTHLLSVTPTQCAAESKRKIYGMLAQKQLEKAASETGKLADEEEFLFYFRVLAAHGTVENYLQRAMADEAKGVTKQFSAAGRKQLLYEVLGQLETSKQWTAVFNICKDVLSLTTDDDVPSTLACDMRIWNSFIAAAQQQTDTEGAFDAVQALLQAFVAAKPKLPALHAKNISIALLQTVASMPPSLMPQSMLVEQLVIFIEANMDRASVFGDVKKYVETLSFGDARDLLKKLGETRDSLHRDVLVLKLRYLLATCPETRCARAMLGGMTPAAADIDETKLFEIACKVCSRPAPQLYGCTACLEAIAAPSLQLHRQLSSGEVSPPARVDKDLRVDLALVAASCLVRLAGVHRPKSSPCMGQPWLNGIDRARLLQAALVLNTQHSLTPDDIPTRLLLVRVLLVLGSAPRALQLWQPLGVKRTILDALGPLFYDRLSTVAPGLFVGTKPLLEPLRQYFDNVLRYPSAVKVWDAFASGSYSSILDMADFQQNLENSCTRAMTVVEERRAARSFGGKLDDVQDAAIFAREYTDVTLVNVTDYGSLPNLESSSQTPLGQSVALGPALSSVRMQLGLLAERFLDVINFKAAKEYKPSKPADAAARERVFLQESLAVLQFSFDTLLQQGVEHELTPAEWTYFTVVSSLTAFLSFALGGGSPAIFALLAKTVASAVDILRAAVFVLVPDSPVLSTMTNLHALGMLRDTAVAVKQTSVFVAVFQDRELARDRTGKSGLGKEVLAEARAYKTLWTQLLSQIKAHIKRSRESIAAFSTKELVAAAQGDDPLSAAIFETINASAVDEWAGGLVYDWIETIQGWGQVQME</sequence>
<dbReference type="EMBL" id="KE148162">
    <property type="protein sequence ID" value="EPE04158.1"/>
    <property type="molecule type" value="Genomic_DNA"/>
</dbReference>
<dbReference type="InterPro" id="IPR019183">
    <property type="entry name" value="NAA25_NatB_aux_su"/>
</dbReference>
<name>S3CCY4_OPHP1</name>
<dbReference type="GO" id="GO:0016740">
    <property type="term" value="F:transferase activity"/>
    <property type="evidence" value="ECO:0007669"/>
    <property type="project" value="UniProtKB-KW"/>
</dbReference>
<dbReference type="eggNOG" id="ENOG502SZCE">
    <property type="taxonomic scope" value="Eukaryota"/>
</dbReference>
<dbReference type="Proteomes" id="UP000016923">
    <property type="component" value="Unassembled WGS sequence"/>
</dbReference>
<keyword evidence="1" id="KW-0808">Transferase</keyword>
<dbReference type="OrthoDB" id="1874341at2759"/>
<reference evidence="1 2" key="1">
    <citation type="journal article" date="2013" name="BMC Genomics">
        <title>The genome and transcriptome of the pine saprophyte Ophiostoma piceae, and a comparison with the bark beetle-associated pine pathogen Grosmannia clavigera.</title>
        <authorList>
            <person name="Haridas S."/>
            <person name="Wang Y."/>
            <person name="Lim L."/>
            <person name="Massoumi Alamouti S."/>
            <person name="Jackman S."/>
            <person name="Docking R."/>
            <person name="Robertson G."/>
            <person name="Birol I."/>
            <person name="Bohlmann J."/>
            <person name="Breuil C."/>
        </authorList>
    </citation>
    <scope>NUCLEOTIDE SEQUENCE [LARGE SCALE GENOMIC DNA]</scope>
    <source>
        <strain evidence="1 2">UAMH 11346</strain>
    </source>
</reference>
<dbReference type="VEuPathDB" id="FungiDB:F503_04673"/>
<evidence type="ECO:0000313" key="2">
    <source>
        <dbReference type="Proteomes" id="UP000016923"/>
    </source>
</evidence>
<accession>S3CCY4</accession>
<proteinExistence type="predicted"/>
<dbReference type="STRING" id="1262450.S3CCY4"/>
<dbReference type="AlphaFoldDB" id="S3CCY4"/>
<dbReference type="HOGENOM" id="CLU_012285_1_0_1"/>